<dbReference type="PANTHER" id="PTHR12360">
    <property type="entry name" value="NUCLEAR TRANSCRIPTION FACTOR, X-BOX BINDING 1 NFX1"/>
    <property type="match status" value="1"/>
</dbReference>
<dbReference type="AlphaFoldDB" id="A0A1Y2CMK2"/>
<keyword evidence="9" id="KW-0539">Nucleus</keyword>
<evidence type="ECO:0000256" key="8">
    <source>
        <dbReference type="ARBA" id="ARBA00023163"/>
    </source>
</evidence>
<dbReference type="InterPro" id="IPR000967">
    <property type="entry name" value="Znf_NFX1"/>
</dbReference>
<evidence type="ECO:0000256" key="7">
    <source>
        <dbReference type="ARBA" id="ARBA00023015"/>
    </source>
</evidence>
<dbReference type="GO" id="GO:0008270">
    <property type="term" value="F:zinc ion binding"/>
    <property type="evidence" value="ECO:0007669"/>
    <property type="project" value="UniProtKB-KW"/>
</dbReference>
<organism evidence="11 12">
    <name type="scientific">Rhizoclosmatium globosum</name>
    <dbReference type="NCBI Taxonomy" id="329046"/>
    <lineage>
        <taxon>Eukaryota</taxon>
        <taxon>Fungi</taxon>
        <taxon>Fungi incertae sedis</taxon>
        <taxon>Chytridiomycota</taxon>
        <taxon>Chytridiomycota incertae sedis</taxon>
        <taxon>Chytridiomycetes</taxon>
        <taxon>Chytridiales</taxon>
        <taxon>Chytriomycetaceae</taxon>
        <taxon>Rhizoclosmatium</taxon>
    </lineage>
</organism>
<evidence type="ECO:0000256" key="5">
    <source>
        <dbReference type="ARBA" id="ARBA00022771"/>
    </source>
</evidence>
<dbReference type="STRING" id="329046.A0A1Y2CMK2"/>
<dbReference type="PANTHER" id="PTHR12360:SF12">
    <property type="entry name" value="TRANSCRIPTIONAL REPRESSOR NF-X1"/>
    <property type="match status" value="1"/>
</dbReference>
<dbReference type="EMBL" id="MCGO01000012">
    <property type="protein sequence ID" value="ORY48177.1"/>
    <property type="molecule type" value="Genomic_DNA"/>
</dbReference>
<accession>A0A1Y2CMK2</accession>
<keyword evidence="7" id="KW-0805">Transcription regulation</keyword>
<feature type="domain" description="NF-X1-type" evidence="10">
    <location>
        <begin position="170"/>
        <end position="189"/>
    </location>
</feature>
<dbReference type="Pfam" id="PF01422">
    <property type="entry name" value="zf-NF-X1"/>
    <property type="match status" value="4"/>
</dbReference>
<evidence type="ECO:0000256" key="6">
    <source>
        <dbReference type="ARBA" id="ARBA00022833"/>
    </source>
</evidence>
<evidence type="ECO:0000259" key="10">
    <source>
        <dbReference type="SMART" id="SM00438"/>
    </source>
</evidence>
<evidence type="ECO:0000313" key="12">
    <source>
        <dbReference type="Proteomes" id="UP000193642"/>
    </source>
</evidence>
<keyword evidence="12" id="KW-1185">Reference proteome</keyword>
<dbReference type="CDD" id="cd06008">
    <property type="entry name" value="NF-X1-zinc-finger"/>
    <property type="match status" value="2"/>
</dbReference>
<dbReference type="GO" id="GO:0000977">
    <property type="term" value="F:RNA polymerase II transcription regulatory region sequence-specific DNA binding"/>
    <property type="evidence" value="ECO:0007669"/>
    <property type="project" value="TreeGrafter"/>
</dbReference>
<dbReference type="Proteomes" id="UP000193642">
    <property type="component" value="Unassembled WGS sequence"/>
</dbReference>
<evidence type="ECO:0000256" key="3">
    <source>
        <dbReference type="ARBA" id="ARBA00022723"/>
    </source>
</evidence>
<dbReference type="GO" id="GO:0000981">
    <property type="term" value="F:DNA-binding transcription factor activity, RNA polymerase II-specific"/>
    <property type="evidence" value="ECO:0007669"/>
    <property type="project" value="TreeGrafter"/>
</dbReference>
<dbReference type="InterPro" id="IPR034078">
    <property type="entry name" value="NFX1_fam"/>
</dbReference>
<evidence type="ECO:0000256" key="4">
    <source>
        <dbReference type="ARBA" id="ARBA00022737"/>
    </source>
</evidence>
<dbReference type="GO" id="GO:0000122">
    <property type="term" value="P:negative regulation of transcription by RNA polymerase II"/>
    <property type="evidence" value="ECO:0007669"/>
    <property type="project" value="TreeGrafter"/>
</dbReference>
<comment type="subcellular location">
    <subcellularLocation>
        <location evidence="1">Nucleus</location>
    </subcellularLocation>
</comment>
<dbReference type="OrthoDB" id="6512771at2759"/>
<gene>
    <name evidence="11" type="ORF">BCR33DRAFT_59883</name>
</gene>
<feature type="domain" description="NF-X1-type" evidence="10">
    <location>
        <begin position="116"/>
        <end position="134"/>
    </location>
</feature>
<dbReference type="InterPro" id="IPR011011">
    <property type="entry name" value="Znf_FYVE_PHD"/>
</dbReference>
<evidence type="ECO:0000256" key="9">
    <source>
        <dbReference type="ARBA" id="ARBA00023242"/>
    </source>
</evidence>
<comment type="caution">
    <text evidence="11">The sequence shown here is derived from an EMBL/GenBank/DDBJ whole genome shotgun (WGS) entry which is preliminary data.</text>
</comment>
<proteinExistence type="inferred from homology"/>
<evidence type="ECO:0000256" key="2">
    <source>
        <dbReference type="ARBA" id="ARBA00007269"/>
    </source>
</evidence>
<keyword evidence="3" id="KW-0479">Metal-binding</keyword>
<sequence>MPCLFLDVLPINRDNSDNSDGVFACQTCFKVFHAPCLREWAKTANAPEFRCPACNCPQDSALVAEAPRCFCGKTQFAALSPTEKQTNQCANSCARVRSIRGLKLADAAADYSECACPHPCSAKCHPGPCEPCSRFKSRTCHCGRLSYQSKCGVFESKRACDAVCGKKLNCGLHTCQKQCHSGPCNDCQESVSCTCFCSATTRKETCGSSQMVSDNGKLVQKFTCNNVCNKLLSCGNHSCSKKCHKGACATCSKSPSLVNSCPCGKTTVMRQQRTSCLDPIPTCDSICDKTLSCGHRCLQKCHNSDEPCVCIGKKTIPCECGKHREEVACTDLVDGDSVRTTFKCNSICKTLKTVENMNALRVVVL</sequence>
<dbReference type="SUPFAM" id="SSF57903">
    <property type="entry name" value="FYVE/PHD zinc finger"/>
    <property type="match status" value="1"/>
</dbReference>
<comment type="similarity">
    <text evidence="2">Belongs to the NFX1 family.</text>
</comment>
<keyword evidence="4" id="KW-0677">Repeat</keyword>
<evidence type="ECO:0000313" key="11">
    <source>
        <dbReference type="EMBL" id="ORY48177.1"/>
    </source>
</evidence>
<dbReference type="SMART" id="SM00438">
    <property type="entry name" value="ZnF_NFX"/>
    <property type="match status" value="3"/>
</dbReference>
<name>A0A1Y2CMK2_9FUNG</name>
<keyword evidence="6" id="KW-0862">Zinc</keyword>
<keyword evidence="5" id="KW-0863">Zinc-finger</keyword>
<feature type="domain" description="NF-X1-type" evidence="10">
    <location>
        <begin position="234"/>
        <end position="253"/>
    </location>
</feature>
<keyword evidence="8" id="KW-0804">Transcription</keyword>
<evidence type="ECO:0000256" key="1">
    <source>
        <dbReference type="ARBA" id="ARBA00004123"/>
    </source>
</evidence>
<reference evidence="11 12" key="1">
    <citation type="submission" date="2016-07" db="EMBL/GenBank/DDBJ databases">
        <title>Pervasive Adenine N6-methylation of Active Genes in Fungi.</title>
        <authorList>
            <consortium name="DOE Joint Genome Institute"/>
            <person name="Mondo S.J."/>
            <person name="Dannebaum R.O."/>
            <person name="Kuo R.C."/>
            <person name="Labutti K."/>
            <person name="Haridas S."/>
            <person name="Kuo A."/>
            <person name="Salamov A."/>
            <person name="Ahrendt S.R."/>
            <person name="Lipzen A."/>
            <person name="Sullivan W."/>
            <person name="Andreopoulos W.B."/>
            <person name="Clum A."/>
            <person name="Lindquist E."/>
            <person name="Daum C."/>
            <person name="Ramamoorthy G.K."/>
            <person name="Gryganskyi A."/>
            <person name="Culley D."/>
            <person name="Magnuson J.K."/>
            <person name="James T.Y."/>
            <person name="O'Malley M.A."/>
            <person name="Stajich J.E."/>
            <person name="Spatafora J.W."/>
            <person name="Visel A."/>
            <person name="Grigoriev I.V."/>
        </authorList>
    </citation>
    <scope>NUCLEOTIDE SEQUENCE [LARGE SCALE GENOMIC DNA]</scope>
    <source>
        <strain evidence="11 12">JEL800</strain>
    </source>
</reference>
<dbReference type="GO" id="GO:0005634">
    <property type="term" value="C:nucleus"/>
    <property type="evidence" value="ECO:0007669"/>
    <property type="project" value="UniProtKB-SubCell"/>
</dbReference>
<protein>
    <recommendedName>
        <fullName evidence="10">NF-X1-type domain-containing protein</fullName>
    </recommendedName>
</protein>